<reference evidence="3 4" key="1">
    <citation type="submission" date="2020-02" db="EMBL/GenBank/DDBJ databases">
        <title>Comparative genomics of the hypocrealean fungal genus Beauvera.</title>
        <authorList>
            <person name="Showalter D.N."/>
            <person name="Bushley K.E."/>
            <person name="Rehner S.A."/>
        </authorList>
    </citation>
    <scope>NUCLEOTIDE SEQUENCE [LARGE SCALE GENOMIC DNA]</scope>
    <source>
        <strain evidence="3 4">ARSEF4384</strain>
    </source>
</reference>
<dbReference type="EMBL" id="JAAHCF010000236">
    <property type="protein sequence ID" value="KAK8146068.1"/>
    <property type="molecule type" value="Genomic_DNA"/>
</dbReference>
<protein>
    <recommendedName>
        <fullName evidence="2">NADH:ubiquinone oxidoreductase intermediate-associated protein 30 domain-containing protein</fullName>
    </recommendedName>
</protein>
<accession>A0AAW0RVR0</accession>
<evidence type="ECO:0000313" key="4">
    <source>
        <dbReference type="Proteomes" id="UP001397290"/>
    </source>
</evidence>
<comment type="similarity">
    <text evidence="1">Belongs to the CIA30 family.</text>
</comment>
<evidence type="ECO:0000313" key="3">
    <source>
        <dbReference type="EMBL" id="KAK8146068.1"/>
    </source>
</evidence>
<comment type="caution">
    <text evidence="3">The sequence shown here is derived from an EMBL/GenBank/DDBJ whole genome shotgun (WGS) entry which is preliminary data.</text>
</comment>
<gene>
    <name evidence="3" type="ORF">G3M48_003635</name>
</gene>
<dbReference type="PANTHER" id="PTHR13194">
    <property type="entry name" value="COMPLEX I INTERMEDIATE-ASSOCIATED PROTEIN 30"/>
    <property type="match status" value="1"/>
</dbReference>
<dbReference type="GO" id="GO:0010257">
    <property type="term" value="P:NADH dehydrogenase complex assembly"/>
    <property type="evidence" value="ECO:0007669"/>
    <property type="project" value="TreeGrafter"/>
</dbReference>
<dbReference type="InterPro" id="IPR039131">
    <property type="entry name" value="NDUFAF1"/>
</dbReference>
<dbReference type="SUPFAM" id="SSF49785">
    <property type="entry name" value="Galactose-binding domain-like"/>
    <property type="match status" value="1"/>
</dbReference>
<dbReference type="Pfam" id="PF08547">
    <property type="entry name" value="CIA30"/>
    <property type="match status" value="1"/>
</dbReference>
<proteinExistence type="inferred from homology"/>
<dbReference type="InterPro" id="IPR008979">
    <property type="entry name" value="Galactose-bd-like_sf"/>
</dbReference>
<organism evidence="3 4">
    <name type="scientific">Beauveria asiatica</name>
    <dbReference type="NCBI Taxonomy" id="1069075"/>
    <lineage>
        <taxon>Eukaryota</taxon>
        <taxon>Fungi</taxon>
        <taxon>Dikarya</taxon>
        <taxon>Ascomycota</taxon>
        <taxon>Pezizomycotina</taxon>
        <taxon>Sordariomycetes</taxon>
        <taxon>Hypocreomycetidae</taxon>
        <taxon>Hypocreales</taxon>
        <taxon>Cordycipitaceae</taxon>
        <taxon>Beauveria</taxon>
    </lineage>
</organism>
<dbReference type="GO" id="GO:0051082">
    <property type="term" value="F:unfolded protein binding"/>
    <property type="evidence" value="ECO:0007669"/>
    <property type="project" value="TreeGrafter"/>
</dbReference>
<dbReference type="InterPro" id="IPR013857">
    <property type="entry name" value="NADH-UbQ_OxRdtase-assoc_prot30"/>
</dbReference>
<evidence type="ECO:0000256" key="1">
    <source>
        <dbReference type="ARBA" id="ARBA00007884"/>
    </source>
</evidence>
<dbReference type="PANTHER" id="PTHR13194:SF19">
    <property type="entry name" value="NAD(P)-BINDING ROSSMANN-FOLD SUPERFAMILY PROTEIN"/>
    <property type="match status" value="1"/>
</dbReference>
<name>A0AAW0RVR0_9HYPO</name>
<evidence type="ECO:0000259" key="2">
    <source>
        <dbReference type="Pfam" id="PF08547"/>
    </source>
</evidence>
<feature type="domain" description="NADH:ubiquinone oxidoreductase intermediate-associated protein 30" evidence="2">
    <location>
        <begin position="30"/>
        <end position="192"/>
    </location>
</feature>
<dbReference type="AlphaFoldDB" id="A0AAW0RVR0"/>
<keyword evidence="4" id="KW-1185">Reference proteome</keyword>
<sequence length="242" mass="26833">MTPHTRYLYGGENPMPGAKRYFAAPIRWDSALWTTSDDRVRGGSSQSYLTVSDADKTHASFNGHLDTSTLGGAGFASQHSRGELALDLSSYDGILVGVAGPHKADGKRYVLTLKDELLPPRKDGRETSSISWEAEFVAEKPGDIKLPWKAFKATYRGREKPDAKPLDLANIKRLGLMMRSFFDEQKGDFALYLSAIAAYKDVSSQGTCADADAQDDYVDLKAHQYIKQDKKPWWKSILCGFV</sequence>
<dbReference type="Proteomes" id="UP001397290">
    <property type="component" value="Unassembled WGS sequence"/>
</dbReference>